<feature type="transmembrane region" description="Helical" evidence="2">
    <location>
        <begin position="157"/>
        <end position="176"/>
    </location>
</feature>
<dbReference type="Proteomes" id="UP000319769">
    <property type="component" value="Unassembled WGS sequence"/>
</dbReference>
<protein>
    <submittedName>
        <fullName evidence="3">Uncharacterized protein</fullName>
    </submittedName>
</protein>
<feature type="region of interest" description="Disordered" evidence="1">
    <location>
        <begin position="1"/>
        <end position="24"/>
    </location>
</feature>
<feature type="transmembrane region" description="Helical" evidence="2">
    <location>
        <begin position="93"/>
        <end position="113"/>
    </location>
</feature>
<keyword evidence="2" id="KW-0812">Transmembrane</keyword>
<dbReference type="RefSeq" id="WP_144761351.1">
    <property type="nucleotide sequence ID" value="NZ_VMNW02000165.1"/>
</dbReference>
<feature type="transmembrane region" description="Helical" evidence="2">
    <location>
        <begin position="300"/>
        <end position="320"/>
    </location>
</feature>
<accession>A0A5N0UJA1</accession>
<evidence type="ECO:0000313" key="3">
    <source>
        <dbReference type="EMBL" id="KAA9148687.1"/>
    </source>
</evidence>
<feature type="compositionally biased region" description="Basic and acidic residues" evidence="1">
    <location>
        <begin position="12"/>
        <end position="21"/>
    </location>
</feature>
<name>A0A5N0UJA1_9PSEU</name>
<comment type="caution">
    <text evidence="3">The sequence shown here is derived from an EMBL/GenBank/DDBJ whole genome shotgun (WGS) entry which is preliminary data.</text>
</comment>
<dbReference type="InterPro" id="IPR045931">
    <property type="entry name" value="DUF6350"/>
</dbReference>
<keyword evidence="2" id="KW-0472">Membrane</keyword>
<feature type="transmembrane region" description="Helical" evidence="2">
    <location>
        <begin position="332"/>
        <end position="353"/>
    </location>
</feature>
<feature type="transmembrane region" description="Helical" evidence="2">
    <location>
        <begin position="125"/>
        <end position="145"/>
    </location>
</feature>
<dbReference type="Pfam" id="PF19877">
    <property type="entry name" value="DUF6350"/>
    <property type="match status" value="1"/>
</dbReference>
<evidence type="ECO:0000256" key="2">
    <source>
        <dbReference type="SAM" id="Phobius"/>
    </source>
</evidence>
<evidence type="ECO:0000313" key="4">
    <source>
        <dbReference type="Proteomes" id="UP000319769"/>
    </source>
</evidence>
<sequence>MSLLAPQSRPGEGVREPRDQHGPSGTARVKTLVVAIAGPLVAGYAFVLVLFSLVTLLAAPSHFSLSGVLRAAGPGLLAAYQVPVSIKGSPLGVLPLLGTAVLCTLIVSSAVYAAKRLGLREPGQAVNVVAPMAAVHSLVGVTIALTATGVGISVEPLPAFLVPGFVAALCATAGVADRCGFLDAARKHLDPIALRGLKAGALGMAGLLAVAATVFALSLALSFHTARDLFSTNAPGFGSGAGMFLLSLGYLPNAVVCALAFVVGPGFSLGSVSVAAYQFSGGAVPGLPLLASMPEHSARWWPVLMLLPAAVGGLVGWYLRRSDEDPLTRLRTVAIAGALIGFGCVVLCTLAGGRLGGGPFNPVSIPVALMSVAAFAWIVIPGGLVAWLAGPRRPRAVEQVVLDEPEVSVDLDEDGESELEDEVGEDVVDEEPAEEDPEEPEPDEDVAEDEEPDEEEPSPTSEEPEQPS</sequence>
<evidence type="ECO:0000256" key="1">
    <source>
        <dbReference type="SAM" id="MobiDB-lite"/>
    </source>
</evidence>
<dbReference type="AlphaFoldDB" id="A0A5N0UJA1"/>
<feature type="region of interest" description="Disordered" evidence="1">
    <location>
        <begin position="404"/>
        <end position="468"/>
    </location>
</feature>
<gene>
    <name evidence="3" type="ORF">FPZ12_044650</name>
</gene>
<feature type="transmembrane region" description="Helical" evidence="2">
    <location>
        <begin position="365"/>
        <end position="389"/>
    </location>
</feature>
<feature type="transmembrane region" description="Helical" evidence="2">
    <location>
        <begin position="32"/>
        <end position="59"/>
    </location>
</feature>
<dbReference type="EMBL" id="VMNW02000165">
    <property type="protein sequence ID" value="KAA9148687.1"/>
    <property type="molecule type" value="Genomic_DNA"/>
</dbReference>
<keyword evidence="2" id="KW-1133">Transmembrane helix</keyword>
<proteinExistence type="predicted"/>
<feature type="transmembrane region" description="Helical" evidence="2">
    <location>
        <begin position="233"/>
        <end position="251"/>
    </location>
</feature>
<reference evidence="3" key="1">
    <citation type="submission" date="2019-09" db="EMBL/GenBank/DDBJ databases">
        <authorList>
            <person name="Teo W.F.A."/>
            <person name="Duangmal K."/>
        </authorList>
    </citation>
    <scope>NUCLEOTIDE SEQUENCE [LARGE SCALE GENOMIC DNA]</scope>
    <source>
        <strain evidence="3">K81G1</strain>
    </source>
</reference>
<feature type="transmembrane region" description="Helical" evidence="2">
    <location>
        <begin position="197"/>
        <end position="221"/>
    </location>
</feature>
<keyword evidence="4" id="KW-1185">Reference proteome</keyword>
<feature type="transmembrane region" description="Helical" evidence="2">
    <location>
        <begin position="258"/>
        <end position="280"/>
    </location>
</feature>
<dbReference type="OrthoDB" id="5184818at2"/>
<organism evidence="3 4">
    <name type="scientific">Amycolatopsis acidicola</name>
    <dbReference type="NCBI Taxonomy" id="2596893"/>
    <lineage>
        <taxon>Bacteria</taxon>
        <taxon>Bacillati</taxon>
        <taxon>Actinomycetota</taxon>
        <taxon>Actinomycetes</taxon>
        <taxon>Pseudonocardiales</taxon>
        <taxon>Pseudonocardiaceae</taxon>
        <taxon>Amycolatopsis</taxon>
    </lineage>
</organism>